<dbReference type="PANTHER" id="PTHR30244:SF34">
    <property type="entry name" value="DTDP-4-AMINO-4,6-DIDEOXYGALACTOSE TRANSAMINASE"/>
    <property type="match status" value="1"/>
</dbReference>
<evidence type="ECO:0000256" key="4">
    <source>
        <dbReference type="RuleBase" id="RU004508"/>
    </source>
</evidence>
<dbReference type="PANTHER" id="PTHR30244">
    <property type="entry name" value="TRANSAMINASE"/>
    <property type="match status" value="1"/>
</dbReference>
<reference evidence="6" key="1">
    <citation type="submission" date="2014-11" db="EMBL/GenBank/DDBJ databases">
        <title>Genome sequencing of Roseivirga sp. D-25.</title>
        <authorList>
            <person name="Selvaratnam C."/>
            <person name="Thevarajoo S."/>
            <person name="Goh K.M."/>
            <person name="Eee R."/>
            <person name="Chan K.-G."/>
            <person name="Chong C.S."/>
        </authorList>
    </citation>
    <scope>NUCLEOTIDE SEQUENCE [LARGE SCALE GENOMIC DNA]</scope>
    <source>
        <strain evidence="6">D-25</strain>
    </source>
</reference>
<dbReference type="PIRSF" id="PIRSF000390">
    <property type="entry name" value="PLP_StrS"/>
    <property type="match status" value="1"/>
</dbReference>
<feature type="active site" description="Proton acceptor" evidence="2">
    <location>
        <position position="195"/>
    </location>
</feature>
<dbReference type="GO" id="GO:0008483">
    <property type="term" value="F:transaminase activity"/>
    <property type="evidence" value="ECO:0007669"/>
    <property type="project" value="TreeGrafter"/>
</dbReference>
<dbReference type="GO" id="GO:0030170">
    <property type="term" value="F:pyridoxal phosphate binding"/>
    <property type="evidence" value="ECO:0007669"/>
    <property type="project" value="TreeGrafter"/>
</dbReference>
<dbReference type="AlphaFoldDB" id="A0A0L8AP96"/>
<keyword evidence="3 4" id="KW-0663">Pyridoxal phosphate</keyword>
<sequence>MMNTSIPYGRQNITDEDIQAVVEVLKSDYLTQGPQIAAFESEFASYVGSKYAVAVANGTAALHLCTLALGVKDGDKVITTPITFAASANCVRYCGGEVVFSDINPETYLLDIEKVRALLKTSPKGTYQGIIPVDFAGRANDLEAFRELADEYGLWIIEDACHAPGGYFVDSMGNQQNCGNGEYADLAIFSFHPVKHIAAGEGGMITTNDKTLYEKLLMLRTHGITKDNFQFQNSLELAVGATQYPIPDTQYPLWYMEMQVLGYNYRLTDFQAALGLSQLKRAESGLERRKEIARIYFEAFKGHTFVKGQSGVVEGHAYHLYVIEVEDRLGLYNHFRAKNIFAQIHYIPCHLMPYYKEYGWKEGDMPSSEAYYSKCISLPMYPTLSNIEQEFVINNILEFFET</sequence>
<dbReference type="InterPro" id="IPR015421">
    <property type="entry name" value="PyrdxlP-dep_Trfase_major"/>
</dbReference>
<dbReference type="InterPro" id="IPR000653">
    <property type="entry name" value="DegT/StrS_aminotransferase"/>
</dbReference>
<gene>
    <name evidence="5" type="ORF">OB69_03150</name>
</gene>
<dbReference type="Gene3D" id="3.90.1150.10">
    <property type="entry name" value="Aspartate Aminotransferase, domain 1"/>
    <property type="match status" value="1"/>
</dbReference>
<feature type="modified residue" description="N6-(pyridoxal phosphate)lysine" evidence="3">
    <location>
        <position position="195"/>
    </location>
</feature>
<proteinExistence type="inferred from homology"/>
<accession>A0A0L8AP96</accession>
<name>A0A0L8AP96_9BACT</name>
<evidence type="ECO:0000313" key="6">
    <source>
        <dbReference type="Proteomes" id="UP000036908"/>
    </source>
</evidence>
<organism evidence="5 6">
    <name type="scientific">Roseivirga seohaensis subsp. aquiponti</name>
    <dbReference type="NCBI Taxonomy" id="1566026"/>
    <lineage>
        <taxon>Bacteria</taxon>
        <taxon>Pseudomonadati</taxon>
        <taxon>Bacteroidota</taxon>
        <taxon>Cytophagia</taxon>
        <taxon>Cytophagales</taxon>
        <taxon>Roseivirgaceae</taxon>
        <taxon>Roseivirga</taxon>
    </lineage>
</organism>
<dbReference type="Gene3D" id="3.40.640.10">
    <property type="entry name" value="Type I PLP-dependent aspartate aminotransferase-like (Major domain)"/>
    <property type="match status" value="1"/>
</dbReference>
<comment type="caution">
    <text evidence="5">The sequence shown here is derived from an EMBL/GenBank/DDBJ whole genome shotgun (WGS) entry which is preliminary data.</text>
</comment>
<dbReference type="InterPro" id="IPR020026">
    <property type="entry name" value="PseC"/>
</dbReference>
<dbReference type="SUPFAM" id="SSF53383">
    <property type="entry name" value="PLP-dependent transferases"/>
    <property type="match status" value="1"/>
</dbReference>
<protein>
    <submittedName>
        <fullName evidence="5">Pyridoxal-5'-phosphate-dependent protein</fullName>
    </submittedName>
</protein>
<dbReference type="EMBL" id="JSVA01000004">
    <property type="protein sequence ID" value="KOF04012.1"/>
    <property type="molecule type" value="Genomic_DNA"/>
</dbReference>
<dbReference type="Pfam" id="PF01041">
    <property type="entry name" value="DegT_DnrJ_EryC1"/>
    <property type="match status" value="1"/>
</dbReference>
<dbReference type="GO" id="GO:0000271">
    <property type="term" value="P:polysaccharide biosynthetic process"/>
    <property type="evidence" value="ECO:0007669"/>
    <property type="project" value="TreeGrafter"/>
</dbReference>
<evidence type="ECO:0000256" key="2">
    <source>
        <dbReference type="PIRSR" id="PIRSR000390-1"/>
    </source>
</evidence>
<dbReference type="InterPro" id="IPR015424">
    <property type="entry name" value="PyrdxlP-dep_Trfase"/>
</dbReference>
<evidence type="ECO:0000256" key="3">
    <source>
        <dbReference type="PIRSR" id="PIRSR000390-2"/>
    </source>
</evidence>
<evidence type="ECO:0000256" key="1">
    <source>
        <dbReference type="ARBA" id="ARBA00037999"/>
    </source>
</evidence>
<dbReference type="Proteomes" id="UP000036908">
    <property type="component" value="Unassembled WGS sequence"/>
</dbReference>
<evidence type="ECO:0000313" key="5">
    <source>
        <dbReference type="EMBL" id="KOF04012.1"/>
    </source>
</evidence>
<dbReference type="PATRIC" id="fig|1566026.4.peg.2399"/>
<comment type="similarity">
    <text evidence="1 4">Belongs to the DegT/DnrJ/EryC1 family.</text>
</comment>
<dbReference type="OrthoDB" id="9810913at2"/>
<keyword evidence="6" id="KW-1185">Reference proteome</keyword>
<dbReference type="InterPro" id="IPR015422">
    <property type="entry name" value="PyrdxlP-dep_Trfase_small"/>
</dbReference>
<dbReference type="NCBIfam" id="TIGR03588">
    <property type="entry name" value="PseC"/>
    <property type="match status" value="1"/>
</dbReference>
<dbReference type="CDD" id="cd00616">
    <property type="entry name" value="AHBA_syn"/>
    <property type="match status" value="1"/>
</dbReference>